<evidence type="ECO:0000313" key="1">
    <source>
        <dbReference type="EMBL" id="VAW14187.1"/>
    </source>
</evidence>
<dbReference type="NCBIfam" id="TIGR02117">
    <property type="entry name" value="chp_urease_rgn"/>
    <property type="match status" value="1"/>
</dbReference>
<evidence type="ECO:0008006" key="2">
    <source>
        <dbReference type="Google" id="ProtNLM"/>
    </source>
</evidence>
<protein>
    <recommendedName>
        <fullName evidence="2">Outer membrane lipoprotein</fullName>
    </recommendedName>
</protein>
<sequence>MIMPILAVEYMLGLTNDCAMKGIFLIIILFLLSACSSKPNVVKHVENREEAGEKIYVVNHGWHTGFVVPSEKIQDYLPKLRAKFEDAPYIEFGWGDKGFYQAKEITTGLTLRAIFWPTESVIHAVAVPKNIRGYFQNSQIETICLSSSEYNSLINFISNSFYKNEDSEILELRNGIYGDSQFYKGVGDYYLMNTCNKWTAKGLKSAGLDISPTFKLTAGSVMNYIVAHNQALTITSSGQATAPASLCDCLPLM</sequence>
<accession>A0A3B0TLE9</accession>
<organism evidence="1">
    <name type="scientific">hydrothermal vent metagenome</name>
    <dbReference type="NCBI Taxonomy" id="652676"/>
    <lineage>
        <taxon>unclassified sequences</taxon>
        <taxon>metagenomes</taxon>
        <taxon>ecological metagenomes</taxon>
    </lineage>
</organism>
<reference evidence="1" key="1">
    <citation type="submission" date="2018-06" db="EMBL/GenBank/DDBJ databases">
        <authorList>
            <person name="Zhirakovskaya E."/>
        </authorList>
    </citation>
    <scope>NUCLEOTIDE SEQUENCE</scope>
</reference>
<dbReference type="InterPro" id="IPR011727">
    <property type="entry name" value="CHP02117"/>
</dbReference>
<name>A0A3B0TLE9_9ZZZZ</name>
<dbReference type="AlphaFoldDB" id="A0A3B0TLE9"/>
<dbReference type="EMBL" id="UOEP01000032">
    <property type="protein sequence ID" value="VAW14187.1"/>
    <property type="molecule type" value="Genomic_DNA"/>
</dbReference>
<dbReference type="Pfam" id="PF09601">
    <property type="entry name" value="DUF2459"/>
    <property type="match status" value="1"/>
</dbReference>
<gene>
    <name evidence="1" type="ORF">MNBD_BACTEROID01-2210</name>
</gene>
<proteinExistence type="predicted"/>